<sequence length="1164" mass="113598">MARRYALRALPAALALLGMLPAPGGAAVHVWTGAGSANWSDAANWTGGLPAAGGELLLDSATRTASFNDMAGLTLLSLTLGANAPAPAVSGQALRFQGDGAALRLLSDGGHGTVDNALVLDSTLHVTGGPSSGSQLFLSGDIGGSGGFTAIGGRTVLSGSNSFDGGTTVASGAALGVAAGGLAATRGIQVAHGGELQIVDSNVSTTLTASIALGGTLSSSAGFVQTPFGLVPGGIVQGAITLTDAATITAVGGTPARPVKFVVGSPVDRAGQPLTLSTGGANNTLTTAAINGNGTLTLRPNGGAISTGAVTGTGDLVASGNGGSATVASLAGRGRVLVDFTPNSFSELVVTGALTGQHDLDVRGGTLSLGSTVPLEFDGQVSLRGSGTLSLGRESVLGTASPKLQFVSGGRLLVRDGLGLTRPLVTTGGQALVQFGGGSNTVSGAISGDGGISFVGPNIALTGDNSFAGGLAILNDGTVNAAGLPNLTTLRFLNDGNLGQAGQGVTLGGALALPDGYTLTRPLTVIGTAAAISGGGDHTLAGPITGDGRLNLGGAARYVLSGTATHAGGVTVAGQSDGQAAVLVIDSDARLGAATGVLNLGRSSGFFTLPGTLVAAGRLDIAATRSTSFRDMTVDTHGFDVIFNQPIDGLGLTKAGAGTWTLNTANTRTGADNVVRVLQGTLALGVDEALGPRSLVDVSAGAQLALGGHALTVTSLNTGDGSTVDLGAGGRLNPLFGTLDGMLTGQGQLLVGRDGFSPGAVTLNGANGFSGGIAVTNGSRLTAGHVDALGAATNALRLDNGTLEASGRLAAPLVIGNAANLQIGTGGAGFLAGGQSVVIERTLTGPLALRLQGGSLPSSLGGDGGSTDVRLAARDNRFTGDLVLGDPQGFGAAVVGLTADGSLGAAGNRLVLGKSVFDGETTRSAIGGLRAWDSFTLAAGRTVLLDGSAGDTAGFIDTNGHTLVLARGIGELQPGLGLLKTGEGTLVVNGVQGYTGLTTVEAGTLGGHGELERLAVQAATLAPGESAGLFSVRQGLSFAGGAVLAMELGGLARGSGYDALDVGGNVDLGTDTRLQLSFIGGFTAAAGQSFQLVGTAGDWVGQFANVADGGRLLTTDGAGSFVVHYGSGQGLALSDFQAAAVPEPASWALLAAGGGLLAWRRRRG</sequence>
<evidence type="ECO:0000313" key="3">
    <source>
        <dbReference type="EMBL" id="MCE4553645.1"/>
    </source>
</evidence>
<keyword evidence="1 2" id="KW-0732">Signal</keyword>
<keyword evidence="4" id="KW-1185">Reference proteome</keyword>
<dbReference type="Proteomes" id="UP001200741">
    <property type="component" value="Unassembled WGS sequence"/>
</dbReference>
<organism evidence="3 4">
    <name type="scientific">Pelomonas cellulosilytica</name>
    <dbReference type="NCBI Taxonomy" id="2906762"/>
    <lineage>
        <taxon>Bacteria</taxon>
        <taxon>Pseudomonadati</taxon>
        <taxon>Pseudomonadota</taxon>
        <taxon>Betaproteobacteria</taxon>
        <taxon>Burkholderiales</taxon>
        <taxon>Sphaerotilaceae</taxon>
        <taxon>Roseateles</taxon>
    </lineage>
</organism>
<dbReference type="NCBIfam" id="TIGR02601">
    <property type="entry name" value="autotrns_rpt"/>
    <property type="match status" value="1"/>
</dbReference>
<feature type="signal peptide" evidence="2">
    <location>
        <begin position="1"/>
        <end position="26"/>
    </location>
</feature>
<evidence type="ECO:0000313" key="4">
    <source>
        <dbReference type="Proteomes" id="UP001200741"/>
    </source>
</evidence>
<dbReference type="InterPro" id="IPR013424">
    <property type="entry name" value="Ice-binding_C"/>
</dbReference>
<comment type="caution">
    <text evidence="3">The sequence shown here is derived from an EMBL/GenBank/DDBJ whole genome shotgun (WGS) entry which is preliminary data.</text>
</comment>
<dbReference type="RefSeq" id="WP_233370360.1">
    <property type="nucleotide sequence ID" value="NZ_JAJTWU010000002.1"/>
</dbReference>
<gene>
    <name evidence="3" type="ORF">LXT13_04190</name>
</gene>
<accession>A0ABS8XQT2</accession>
<dbReference type="InterPro" id="IPR013425">
    <property type="entry name" value="Autotrns_rpt"/>
</dbReference>
<feature type="chain" id="PRO_5045601368" evidence="2">
    <location>
        <begin position="27"/>
        <end position="1164"/>
    </location>
</feature>
<proteinExistence type="predicted"/>
<evidence type="ECO:0000256" key="2">
    <source>
        <dbReference type="SAM" id="SignalP"/>
    </source>
</evidence>
<evidence type="ECO:0000256" key="1">
    <source>
        <dbReference type="ARBA" id="ARBA00022729"/>
    </source>
</evidence>
<dbReference type="InterPro" id="IPR011050">
    <property type="entry name" value="Pectin_lyase_fold/virulence"/>
</dbReference>
<reference evidence="3 4" key="1">
    <citation type="submission" date="2021-12" db="EMBL/GenBank/DDBJ databases">
        <title>Genome seq of P8.</title>
        <authorList>
            <person name="Seo T."/>
        </authorList>
    </citation>
    <scope>NUCLEOTIDE SEQUENCE [LARGE SCALE GENOMIC DNA]</scope>
    <source>
        <strain evidence="3 4">P8</strain>
    </source>
</reference>
<dbReference type="EMBL" id="JAJTWU010000002">
    <property type="protein sequence ID" value="MCE4553645.1"/>
    <property type="molecule type" value="Genomic_DNA"/>
</dbReference>
<protein>
    <submittedName>
        <fullName evidence="3">Autotransporter-associated beta strand repeat-containing protein</fullName>
    </submittedName>
</protein>
<dbReference type="SUPFAM" id="SSF51126">
    <property type="entry name" value="Pectin lyase-like"/>
    <property type="match status" value="2"/>
</dbReference>
<dbReference type="NCBIfam" id="TIGR02595">
    <property type="entry name" value="PEP_CTERM"/>
    <property type="match status" value="1"/>
</dbReference>
<name>A0ABS8XQT2_9BURK</name>
<dbReference type="Pfam" id="PF12951">
    <property type="entry name" value="PATR"/>
    <property type="match status" value="5"/>
</dbReference>